<keyword evidence="2" id="KW-1185">Reference proteome</keyword>
<dbReference type="AlphaFoldDB" id="A0A559JGJ9"/>
<name>A0A559JGJ9_9BACL</name>
<sequence>MKGKQDETFNRTKEILDFKEKLSELFNIRITDLAVDVLTDDNRLTMIEIGKTLAQSKGLMNRLLMEKKLPVQQLLNTHNEILGEMLEGNQQYVIAMALILYGPYPCLRKYLNLTLSEQ</sequence>
<organism evidence="1 2">
    <name type="scientific">Paenibacillus cremeus</name>
    <dbReference type="NCBI Taxonomy" id="2163881"/>
    <lineage>
        <taxon>Bacteria</taxon>
        <taxon>Bacillati</taxon>
        <taxon>Bacillota</taxon>
        <taxon>Bacilli</taxon>
        <taxon>Bacillales</taxon>
        <taxon>Paenibacillaceae</taxon>
        <taxon>Paenibacillus</taxon>
    </lineage>
</organism>
<proteinExistence type="predicted"/>
<gene>
    <name evidence="1" type="ORF">FPZ49_34115</name>
</gene>
<evidence type="ECO:0000313" key="1">
    <source>
        <dbReference type="EMBL" id="TVX98996.1"/>
    </source>
</evidence>
<dbReference type="OrthoDB" id="3190733at2"/>
<dbReference type="EMBL" id="VNJI01000085">
    <property type="protein sequence ID" value="TVX98996.1"/>
    <property type="molecule type" value="Genomic_DNA"/>
</dbReference>
<comment type="caution">
    <text evidence="1">The sequence shown here is derived from an EMBL/GenBank/DDBJ whole genome shotgun (WGS) entry which is preliminary data.</text>
</comment>
<protein>
    <submittedName>
        <fullName evidence="1">Uncharacterized protein</fullName>
    </submittedName>
</protein>
<accession>A0A559JGJ9</accession>
<dbReference type="Proteomes" id="UP000317036">
    <property type="component" value="Unassembled WGS sequence"/>
</dbReference>
<reference evidence="1 2" key="1">
    <citation type="submission" date="2019-07" db="EMBL/GenBank/DDBJ databases">
        <authorList>
            <person name="Kim J."/>
        </authorList>
    </citation>
    <scope>NUCLEOTIDE SEQUENCE [LARGE SCALE GENOMIC DNA]</scope>
    <source>
        <strain evidence="1 2">JC52</strain>
    </source>
</reference>
<evidence type="ECO:0000313" key="2">
    <source>
        <dbReference type="Proteomes" id="UP000317036"/>
    </source>
</evidence>
<dbReference type="RefSeq" id="WP_144855002.1">
    <property type="nucleotide sequence ID" value="NZ_VNJI01000085.1"/>
</dbReference>